<evidence type="ECO:0000256" key="1">
    <source>
        <dbReference type="SAM" id="Phobius"/>
    </source>
</evidence>
<keyword evidence="1" id="KW-1133">Transmembrane helix</keyword>
<accession>B3PJ55</accession>
<keyword evidence="1" id="KW-0472">Membrane</keyword>
<dbReference type="SUPFAM" id="SSF53300">
    <property type="entry name" value="vWA-like"/>
    <property type="match status" value="1"/>
</dbReference>
<dbReference type="AlphaFoldDB" id="B3PJ55"/>
<proteinExistence type="predicted"/>
<reference evidence="3 4" key="1">
    <citation type="journal article" date="2008" name="J. Bacteriol.">
        <title>Insights into plant cell wall degradation from the genome sequence of the soil bacterium Cellvibrio japonicus.</title>
        <authorList>
            <person name="Deboy R.T."/>
            <person name="Mongodin E.F."/>
            <person name="Fouts D.E."/>
            <person name="Tailford L.E."/>
            <person name="Khouri H."/>
            <person name="Emerson J.B."/>
            <person name="Mohamoud Y."/>
            <person name="Watkins K."/>
            <person name="Henrissat B."/>
            <person name="Gilbert H.J."/>
            <person name="Nelson K.E."/>
        </authorList>
    </citation>
    <scope>NUCLEOTIDE SEQUENCE [LARGE SCALE GENOMIC DNA]</scope>
    <source>
        <strain evidence="3 4">Ueda107</strain>
    </source>
</reference>
<name>B3PJ55_CELJU</name>
<dbReference type="InterPro" id="IPR036465">
    <property type="entry name" value="vWFA_dom_sf"/>
</dbReference>
<dbReference type="InterPro" id="IPR050768">
    <property type="entry name" value="UPF0353/GerABKA_families"/>
</dbReference>
<dbReference type="EMBL" id="CP000934">
    <property type="protein sequence ID" value="ACE84458.1"/>
    <property type="molecule type" value="Genomic_DNA"/>
</dbReference>
<sequence>MFELEWPWLLLLAPLPLLIRWLPPLERSEAALRVPFFGAVNTLAQSGSGNSHRRLGRILALWIIWLASVLAAANPQWVGEATSMPNSGRDLLLAVDISGSMREPDMVYNNRRITRLMAVKKVVGDFVARRQSDRLGLVLFGTQAFLQAPLTFDVKTVQEMLIEAESGYAGEATAIGDAIALSIKRLREQPNAKRVIILLTDGENTAGELGIATATDLAVKANTKIYTIAFSPYDREVDSHSMQQIAEQTGGEFFRARNTRDLEEIHRQLDLLEPTAQDEATFRPVESLFYWPLAIALLTSLLLALAPMVRIPVRGNEA</sequence>
<dbReference type="OrthoDB" id="6206554at2"/>
<dbReference type="Proteomes" id="UP000001036">
    <property type="component" value="Chromosome"/>
</dbReference>
<keyword evidence="1" id="KW-0812">Transmembrane</keyword>
<dbReference type="Pfam" id="PF00092">
    <property type="entry name" value="VWA"/>
    <property type="match status" value="1"/>
</dbReference>
<keyword evidence="4" id="KW-1185">Reference proteome</keyword>
<dbReference type="PANTHER" id="PTHR22550:SF18">
    <property type="entry name" value="VWFA DOMAIN-CONTAINING PROTEIN"/>
    <property type="match status" value="1"/>
</dbReference>
<dbReference type="HOGENOM" id="CLU_024570_0_1_6"/>
<feature type="transmembrane region" description="Helical" evidence="1">
    <location>
        <begin position="288"/>
        <end position="309"/>
    </location>
</feature>
<dbReference type="STRING" id="498211.CJA_2165"/>
<dbReference type="RefSeq" id="WP_012487767.1">
    <property type="nucleotide sequence ID" value="NC_010995.1"/>
</dbReference>
<organism evidence="3 4">
    <name type="scientific">Cellvibrio japonicus (strain Ueda107)</name>
    <name type="common">Pseudomonas fluorescens subsp. cellulosa</name>
    <dbReference type="NCBI Taxonomy" id="498211"/>
    <lineage>
        <taxon>Bacteria</taxon>
        <taxon>Pseudomonadati</taxon>
        <taxon>Pseudomonadota</taxon>
        <taxon>Gammaproteobacteria</taxon>
        <taxon>Cellvibrionales</taxon>
        <taxon>Cellvibrionaceae</taxon>
        <taxon>Cellvibrio</taxon>
    </lineage>
</organism>
<dbReference type="KEGG" id="cja:CJA_2165"/>
<dbReference type="PROSITE" id="PS50234">
    <property type="entry name" value="VWFA"/>
    <property type="match status" value="1"/>
</dbReference>
<dbReference type="SMART" id="SM00327">
    <property type="entry name" value="VWA"/>
    <property type="match status" value="1"/>
</dbReference>
<evidence type="ECO:0000259" key="2">
    <source>
        <dbReference type="PROSITE" id="PS50234"/>
    </source>
</evidence>
<evidence type="ECO:0000313" key="4">
    <source>
        <dbReference type="Proteomes" id="UP000001036"/>
    </source>
</evidence>
<dbReference type="Gene3D" id="3.40.50.410">
    <property type="entry name" value="von Willebrand factor, type A domain"/>
    <property type="match status" value="1"/>
</dbReference>
<dbReference type="eggNOG" id="COG2304">
    <property type="taxonomic scope" value="Bacteria"/>
</dbReference>
<evidence type="ECO:0000313" key="3">
    <source>
        <dbReference type="EMBL" id="ACE84458.1"/>
    </source>
</evidence>
<feature type="domain" description="VWFA" evidence="2">
    <location>
        <begin position="90"/>
        <end position="269"/>
    </location>
</feature>
<dbReference type="InterPro" id="IPR002035">
    <property type="entry name" value="VWF_A"/>
</dbReference>
<protein>
    <submittedName>
        <fullName evidence="3">von Willebrand factor type A domain protein</fullName>
    </submittedName>
</protein>
<dbReference type="PANTHER" id="PTHR22550">
    <property type="entry name" value="SPORE GERMINATION PROTEIN"/>
    <property type="match status" value="1"/>
</dbReference>
<gene>
    <name evidence="3" type="ordered locus">CJA_2165</name>
</gene>